<reference evidence="2 3" key="1">
    <citation type="submission" date="2020-04" db="EMBL/GenBank/DDBJ databases">
        <title>Novel Paenibacillus strain UniB2 isolated from commercial digestive syrup.</title>
        <authorList>
            <person name="Thorat V."/>
            <person name="Kirdat K."/>
            <person name="Tiwarekar B."/>
            <person name="Yadav A."/>
        </authorList>
    </citation>
    <scope>NUCLEOTIDE SEQUENCE [LARGE SCALE GENOMIC DNA]</scope>
    <source>
        <strain evidence="2 3">UniB2</strain>
    </source>
</reference>
<feature type="transmembrane region" description="Helical" evidence="1">
    <location>
        <begin position="115"/>
        <end position="141"/>
    </location>
</feature>
<keyword evidence="1" id="KW-1133">Transmembrane helix</keyword>
<dbReference type="Pfam" id="PF22564">
    <property type="entry name" value="HAAS"/>
    <property type="match status" value="1"/>
</dbReference>
<dbReference type="KEGG" id="palr:HGI30_14640"/>
<keyword evidence="1" id="KW-0472">Membrane</keyword>
<dbReference type="Proteomes" id="UP000502136">
    <property type="component" value="Chromosome"/>
</dbReference>
<evidence type="ECO:0000313" key="2">
    <source>
        <dbReference type="EMBL" id="QJC52677.1"/>
    </source>
</evidence>
<feature type="transmembrane region" description="Helical" evidence="1">
    <location>
        <begin position="223"/>
        <end position="241"/>
    </location>
</feature>
<evidence type="ECO:0000256" key="1">
    <source>
        <dbReference type="SAM" id="Phobius"/>
    </source>
</evidence>
<feature type="transmembrane region" description="Helical" evidence="1">
    <location>
        <begin position="311"/>
        <end position="332"/>
    </location>
</feature>
<keyword evidence="1" id="KW-0812">Transmembrane</keyword>
<dbReference type="EMBL" id="CP051428">
    <property type="protein sequence ID" value="QJC52677.1"/>
    <property type="molecule type" value="Genomic_DNA"/>
</dbReference>
<keyword evidence="3" id="KW-1185">Reference proteome</keyword>
<name>A0A6H2GZ57_9BACL</name>
<feature type="transmembrane region" description="Helical" evidence="1">
    <location>
        <begin position="180"/>
        <end position="203"/>
    </location>
</feature>
<proteinExistence type="predicted"/>
<dbReference type="RefSeq" id="WP_168908230.1">
    <property type="nucleotide sequence ID" value="NZ_CP051428.1"/>
</dbReference>
<dbReference type="AlphaFoldDB" id="A0A6H2GZ57"/>
<evidence type="ECO:0000313" key="3">
    <source>
        <dbReference type="Proteomes" id="UP000502136"/>
    </source>
</evidence>
<protein>
    <submittedName>
        <fullName evidence="2">Uncharacterized protein</fullName>
    </submittedName>
</protein>
<feature type="transmembrane region" description="Helical" evidence="1">
    <location>
        <begin position="253"/>
        <end position="272"/>
    </location>
</feature>
<gene>
    <name evidence="2" type="ORF">HGI30_14640</name>
</gene>
<feature type="transmembrane region" description="Helical" evidence="1">
    <location>
        <begin position="81"/>
        <end position="103"/>
    </location>
</feature>
<organism evidence="2 3">
    <name type="scientific">Paenibacillus albicereus</name>
    <dbReference type="NCBI Taxonomy" id="2726185"/>
    <lineage>
        <taxon>Bacteria</taxon>
        <taxon>Bacillati</taxon>
        <taxon>Bacillota</taxon>
        <taxon>Bacilli</taxon>
        <taxon>Bacillales</taxon>
        <taxon>Paenibacillaceae</taxon>
        <taxon>Paenibacillus</taxon>
    </lineage>
</organism>
<sequence>MEIVDRYIHAVTVRLPEAQRKDIKRELQSLIEDMLEERRPDGPPTGEDAESVLLELGHPSELAAKYRGYERYLIGPALIDAYWTTLKIVMAAIALGLAASLAIESFQSDSGTLDSALSFLASLVSSIAQGFLWVTLIFVCIERSQRSRTAGSGTAKKAWKPSELPTIPEADQKFKKSGPVFGIFFTVAAIMFALFSPDLIGAWRIHDGTATSVPFFDRDVLGHYAPLLCGLAAIAILKDSVRLIAQRRSGRLLGFHIAMTILITTLACLMLADDALWNPTFIQDLAAASPLPSDGEGFNTMVSVWPRLNGLLVNVLLVYALVDIVLEFMAWYRSKTPVSPKLKQKPLL</sequence>
<accession>A0A6H2GZ57</accession>